<organism evidence="1 2">
    <name type="scientific">Angiostrongylus cantonensis</name>
    <name type="common">Rat lungworm</name>
    <dbReference type="NCBI Taxonomy" id="6313"/>
    <lineage>
        <taxon>Eukaryota</taxon>
        <taxon>Metazoa</taxon>
        <taxon>Ecdysozoa</taxon>
        <taxon>Nematoda</taxon>
        <taxon>Chromadorea</taxon>
        <taxon>Rhabditida</taxon>
        <taxon>Rhabditina</taxon>
        <taxon>Rhabditomorpha</taxon>
        <taxon>Strongyloidea</taxon>
        <taxon>Metastrongylidae</taxon>
        <taxon>Angiostrongylus</taxon>
    </lineage>
</organism>
<evidence type="ECO:0000313" key="1">
    <source>
        <dbReference type="Proteomes" id="UP000035642"/>
    </source>
</evidence>
<accession>A0A0K0D263</accession>
<dbReference type="Proteomes" id="UP000035642">
    <property type="component" value="Unassembled WGS sequence"/>
</dbReference>
<name>A0A0K0D263_ANGCA</name>
<keyword evidence="1" id="KW-1185">Reference proteome</keyword>
<dbReference type="AlphaFoldDB" id="A0A0K0D263"/>
<protein>
    <submittedName>
        <fullName evidence="2">40S_SA_C domain-containing protein</fullName>
    </submittedName>
</protein>
<reference evidence="1" key="1">
    <citation type="submission" date="2012-09" db="EMBL/GenBank/DDBJ databases">
        <authorList>
            <person name="Martin A.A."/>
        </authorList>
    </citation>
    <scope>NUCLEOTIDE SEQUENCE</scope>
</reference>
<proteinExistence type="predicted"/>
<sequence>LSHVLHQYQTVAAAANPSAAAATQYFYQPLATLLPYKFSSLSANGLYESRFFQGLPGGSAAFAAGSRQPQYVSFAPATQSLVPQFVPVSIMDPTMLAAQAQAQWQGAAAAATGSQLLWPAPTIFPPATELFMPSLQAMATQRAATQFNQVFAPQPAQKGFGIPPTAGLPQPQLAAAQMATAFVDEAVWAQPNAAVTLSSQINGAHRLPVRSDHTKCMVAEPTGSTGIRRPTAKCAVVRPMVDVKRELPDQSAYDMVVLAGDSMPTAANLWNP</sequence>
<evidence type="ECO:0000313" key="2">
    <source>
        <dbReference type="WBParaSite" id="ACAC_0000415801-mRNA-1"/>
    </source>
</evidence>
<reference evidence="2" key="2">
    <citation type="submission" date="2017-02" db="UniProtKB">
        <authorList>
            <consortium name="WormBaseParasite"/>
        </authorList>
    </citation>
    <scope>IDENTIFICATION</scope>
</reference>
<dbReference type="WBParaSite" id="ACAC_0000415801-mRNA-1">
    <property type="protein sequence ID" value="ACAC_0000415801-mRNA-1"/>
    <property type="gene ID" value="ACAC_0000415801"/>
</dbReference>
<dbReference type="STRING" id="6313.A0A0K0D263"/>